<sequence>MDDSHDPLTTDVNNLLMHATKVDPTRDLENPLMRMSTVNTPNRPLPVEEVKNLERKWRKMKLIVIVVNNGHDGKGPPSEKVGVDDNNDGLVGAESDYTTIESRDLDHTIVESENIDCTTVEGEDVKYTIFEIEK</sequence>
<keyword evidence="2" id="KW-1185">Reference proteome</keyword>
<comment type="caution">
    <text evidence="1">The sequence shown here is derived from an EMBL/GenBank/DDBJ whole genome shotgun (WGS) entry which is preliminary data.</text>
</comment>
<gene>
    <name evidence="1" type="ORF">LOK49_LG01G00643</name>
</gene>
<dbReference type="EMBL" id="CM045758">
    <property type="protein sequence ID" value="KAI8031069.1"/>
    <property type="molecule type" value="Genomic_DNA"/>
</dbReference>
<protein>
    <submittedName>
        <fullName evidence="1">Uncharacterized protein</fullName>
    </submittedName>
</protein>
<dbReference type="Proteomes" id="UP001060215">
    <property type="component" value="Chromosome 1"/>
</dbReference>
<reference evidence="1 2" key="1">
    <citation type="journal article" date="2022" name="Plant J.">
        <title>Chromosome-level genome of Camellia lanceoleosa provides a valuable resource for understanding genome evolution and self-incompatibility.</title>
        <authorList>
            <person name="Gong W."/>
            <person name="Xiao S."/>
            <person name="Wang L."/>
            <person name="Liao Z."/>
            <person name="Chang Y."/>
            <person name="Mo W."/>
            <person name="Hu G."/>
            <person name="Li W."/>
            <person name="Zhao G."/>
            <person name="Zhu H."/>
            <person name="Hu X."/>
            <person name="Ji K."/>
            <person name="Xiang X."/>
            <person name="Song Q."/>
            <person name="Yuan D."/>
            <person name="Jin S."/>
            <person name="Zhang L."/>
        </authorList>
    </citation>
    <scope>NUCLEOTIDE SEQUENCE [LARGE SCALE GENOMIC DNA]</scope>
    <source>
        <strain evidence="1">SQ_2022a</strain>
    </source>
</reference>
<organism evidence="1 2">
    <name type="scientific">Camellia lanceoleosa</name>
    <dbReference type="NCBI Taxonomy" id="1840588"/>
    <lineage>
        <taxon>Eukaryota</taxon>
        <taxon>Viridiplantae</taxon>
        <taxon>Streptophyta</taxon>
        <taxon>Embryophyta</taxon>
        <taxon>Tracheophyta</taxon>
        <taxon>Spermatophyta</taxon>
        <taxon>Magnoliopsida</taxon>
        <taxon>eudicotyledons</taxon>
        <taxon>Gunneridae</taxon>
        <taxon>Pentapetalae</taxon>
        <taxon>asterids</taxon>
        <taxon>Ericales</taxon>
        <taxon>Theaceae</taxon>
        <taxon>Camellia</taxon>
    </lineage>
</organism>
<proteinExistence type="predicted"/>
<evidence type="ECO:0000313" key="2">
    <source>
        <dbReference type="Proteomes" id="UP001060215"/>
    </source>
</evidence>
<evidence type="ECO:0000313" key="1">
    <source>
        <dbReference type="EMBL" id="KAI8031069.1"/>
    </source>
</evidence>
<name>A0ACC0J0K0_9ERIC</name>
<accession>A0ACC0J0K0</accession>